<proteinExistence type="predicted"/>
<evidence type="ECO:0000313" key="2">
    <source>
        <dbReference type="Proteomes" id="UP000244900"/>
    </source>
</evidence>
<dbReference type="OrthoDB" id="3699606at2"/>
<reference evidence="1 2" key="1">
    <citation type="submission" date="2018-05" db="EMBL/GenBank/DDBJ databases">
        <title>Complete genome sequence of sponge-derived Streptomyces sp. HNM0039.</title>
        <authorList>
            <person name="Huang X."/>
            <person name="Zhou S."/>
        </authorList>
    </citation>
    <scope>NUCLEOTIDE SEQUENCE [LARGE SCALE GENOMIC DNA]</scope>
    <source>
        <strain evidence="1 2">HNM0039</strain>
    </source>
</reference>
<evidence type="ECO:0000313" key="1">
    <source>
        <dbReference type="EMBL" id="AWI33027.1"/>
    </source>
</evidence>
<dbReference type="KEGG" id="stir:DDW44_12925"/>
<protein>
    <submittedName>
        <fullName evidence="1">Uncharacterized protein</fullName>
    </submittedName>
</protein>
<accession>A0A2S1T3C3</accession>
<sequence length="138" mass="15546">MDKIRGSRLKPIGLVKDSIGVTVDEAWRKIANFAVEPSVTLPLRGERTAEHVNTHWRQLARDAGIFSDNETFLITVVTTGSGDLGWVEVQLTPETDVSRLRDDQDRIEFIARSHSGHHVCGVTAEEYDYWIVSLPMDE</sequence>
<name>A0A2S1T3C3_9ACTN</name>
<keyword evidence="2" id="KW-1185">Reference proteome</keyword>
<dbReference type="Proteomes" id="UP000244900">
    <property type="component" value="Chromosome"/>
</dbReference>
<gene>
    <name evidence="1" type="ORF">DDW44_12925</name>
</gene>
<dbReference type="EMBL" id="CP029188">
    <property type="protein sequence ID" value="AWI33027.1"/>
    <property type="molecule type" value="Genomic_DNA"/>
</dbReference>
<dbReference type="AlphaFoldDB" id="A0A2S1T3C3"/>
<organism evidence="1 2">
    <name type="scientific">Streptomyces tirandamycinicus</name>
    <dbReference type="NCBI Taxonomy" id="2174846"/>
    <lineage>
        <taxon>Bacteria</taxon>
        <taxon>Bacillati</taxon>
        <taxon>Actinomycetota</taxon>
        <taxon>Actinomycetes</taxon>
        <taxon>Kitasatosporales</taxon>
        <taxon>Streptomycetaceae</taxon>
        <taxon>Streptomyces</taxon>
    </lineage>
</organism>